<dbReference type="Gene3D" id="3.30.565.10">
    <property type="entry name" value="Histidine kinase-like ATPase, C-terminal domain"/>
    <property type="match status" value="1"/>
</dbReference>
<evidence type="ECO:0000259" key="5">
    <source>
        <dbReference type="PROSITE" id="PS50109"/>
    </source>
</evidence>
<dbReference type="Proteomes" id="UP000316714">
    <property type="component" value="Unassembled WGS sequence"/>
</dbReference>
<dbReference type="Gene3D" id="3.40.50.2300">
    <property type="match status" value="1"/>
</dbReference>
<dbReference type="Pfam" id="PF02518">
    <property type="entry name" value="HATPase_c"/>
    <property type="match status" value="1"/>
</dbReference>
<dbReference type="EC" id="2.7.13.3" evidence="2"/>
<evidence type="ECO:0000313" key="6">
    <source>
        <dbReference type="EMBL" id="TWT35975.1"/>
    </source>
</evidence>
<dbReference type="SMART" id="SM00091">
    <property type="entry name" value="PAS"/>
    <property type="match status" value="2"/>
</dbReference>
<feature type="domain" description="Histidine kinase" evidence="5">
    <location>
        <begin position="626"/>
        <end position="847"/>
    </location>
</feature>
<dbReference type="Gene3D" id="1.10.10.10">
    <property type="entry name" value="Winged helix-like DNA-binding domain superfamily/Winged helix DNA-binding domain"/>
    <property type="match status" value="1"/>
</dbReference>
<evidence type="ECO:0000313" key="7">
    <source>
        <dbReference type="Proteomes" id="UP000316714"/>
    </source>
</evidence>
<dbReference type="InterPro" id="IPR005467">
    <property type="entry name" value="His_kinase_dom"/>
</dbReference>
<evidence type="ECO:0000256" key="2">
    <source>
        <dbReference type="ARBA" id="ARBA00012438"/>
    </source>
</evidence>
<dbReference type="InterPro" id="IPR036388">
    <property type="entry name" value="WH-like_DNA-bd_sf"/>
</dbReference>
<dbReference type="SUPFAM" id="SSF46458">
    <property type="entry name" value="Globin-like"/>
    <property type="match status" value="2"/>
</dbReference>
<accession>A0A5C5VE86</accession>
<dbReference type="Pfam" id="PF08447">
    <property type="entry name" value="PAS_3"/>
    <property type="match status" value="1"/>
</dbReference>
<dbReference type="InterPro" id="IPR011006">
    <property type="entry name" value="CheY-like_superfamily"/>
</dbReference>
<proteinExistence type="predicted"/>
<protein>
    <recommendedName>
        <fullName evidence="2">histidine kinase</fullName>
        <ecNumber evidence="2">2.7.13.3</ecNumber>
    </recommendedName>
</protein>
<sequence length="1053" mass="114158">MADTNDDDLKSALGLTPEAVETRLQMIGLDASSRDSLGSYWPTAQESTAILLEQFYDQFISTPDLAAVLGHPSRIPKLILVQTEYLESLFCDPIDAEYVDRRLRIGARHHQLRVKPQWYLAACAHLLCGYIEAAPTTNRQEPMAVDEIDAMVKSLFFDASLVLDAYMRNADLAATSGAAEHTGPHVPTGERSGMPTPSSVNGQRHATAAIRRLRMNESDVSRRATFLGLEDRCLEGLAAAAPAVLDALPGVLQEFYDLIESTADLAGMLEGEQVQRLMWQVRSYWSELLRGEIDPVYATSRMRIGAVHEQLGIPPQLYLAGLARQVSRLLPVVMGRGDDGRHTLSTLFRLVFFDVTFVIDAYMEARASRLLQLRGLASQVMTDVSSAVVVTDRECRVLFANEAFVSMVGIDPGLLYCMELANAIPSMDLEGVVRSVGASPQRRLMLVKKLGDRSLRVTISELEASQPAEGKIAIVLDDVSELVRVGDSFDSTSAQYQRLADVVAAVLWEMDWETRTLVSLSRGALELIGQRDVSLLGRAHAWTTAIYPEDHAAFVAACESLNELTHNSCEYRMVRSDGQIVYVSSHLTRTTSEGDKLRIAAVTTDISQTRSTDRLRLSSLEHFSSNICDVVSTAVASVEFDLQRIAAAPTPPGASDRGVSQALFAVKRVASVLGSLNAFSGRQRLDVQAADLNDLVHEFLAEIKVIAGEECDLELQLAPDLPRCRVDPRRFLVVVSHLIDNARRAASGRVHIVIGTRCRGDFDDIPCPIAHKPDWIELSIADRGRGMPYEVRRRAFEPFYSAFAEPGRYGLGLSIVHGYVTQCGGYLALSSVESEGTTVAMRFPAINGEVEMAAPTNGSAAPAKVLIAGGGDHEISAAVAAAEALGCTVRVARSVALALEVVGRDGMDILISDSALAGPTDGFGLANIAVSYTPHIGSIVLVDAGAANLATHNPASGLLVLTKPVDGEELSTHIQSLLGRNARRVDELARLTAREREVLQHVATGKSQVDIGRLLGISERTVEQHVRAARKKLNAVSTVDAVVQAIGNREIVP</sequence>
<comment type="catalytic activity">
    <reaction evidence="1">
        <text>ATP + protein L-histidine = ADP + protein N-phospho-L-histidine.</text>
        <dbReference type="EC" id="2.7.13.3"/>
    </reaction>
</comment>
<dbReference type="Pfam" id="PF00196">
    <property type="entry name" value="GerE"/>
    <property type="match status" value="1"/>
</dbReference>
<dbReference type="SMART" id="SM00387">
    <property type="entry name" value="HATPase_c"/>
    <property type="match status" value="1"/>
</dbReference>
<dbReference type="InterPro" id="IPR013655">
    <property type="entry name" value="PAS_fold_3"/>
</dbReference>
<dbReference type="PANTHER" id="PTHR43065:SF42">
    <property type="entry name" value="TWO-COMPONENT SENSOR PPRA"/>
    <property type="match status" value="1"/>
</dbReference>
<dbReference type="Pfam" id="PF11563">
    <property type="entry name" value="Protoglobin"/>
    <property type="match status" value="2"/>
</dbReference>
<dbReference type="Gene3D" id="3.30.450.20">
    <property type="entry name" value="PAS domain"/>
    <property type="match status" value="2"/>
</dbReference>
<comment type="caution">
    <text evidence="6">The sequence shown here is derived from an EMBL/GenBank/DDBJ whole genome shotgun (WGS) entry which is preliminary data.</text>
</comment>
<dbReference type="EMBL" id="SIHJ01000001">
    <property type="protein sequence ID" value="TWT35975.1"/>
    <property type="molecule type" value="Genomic_DNA"/>
</dbReference>
<dbReference type="InterPro" id="IPR009050">
    <property type="entry name" value="Globin-like_sf"/>
</dbReference>
<gene>
    <name evidence="6" type="ORF">KOR34_08720</name>
</gene>
<dbReference type="PRINTS" id="PR00038">
    <property type="entry name" value="HTHLUXR"/>
</dbReference>
<feature type="domain" description="HTH luxR-type" evidence="4">
    <location>
        <begin position="984"/>
        <end position="1049"/>
    </location>
</feature>
<dbReference type="AlphaFoldDB" id="A0A5C5VE86"/>
<dbReference type="PRINTS" id="PR00344">
    <property type="entry name" value="BCTRLSENSOR"/>
</dbReference>
<dbReference type="SUPFAM" id="SSF46894">
    <property type="entry name" value="C-terminal effector domain of the bipartite response regulators"/>
    <property type="match status" value="1"/>
</dbReference>
<dbReference type="InterPro" id="IPR000014">
    <property type="entry name" value="PAS"/>
</dbReference>
<evidence type="ECO:0000256" key="1">
    <source>
        <dbReference type="ARBA" id="ARBA00000085"/>
    </source>
</evidence>
<dbReference type="OrthoDB" id="5287556at2"/>
<dbReference type="Gene3D" id="1.10.490.10">
    <property type="entry name" value="Globins"/>
    <property type="match status" value="2"/>
</dbReference>
<dbReference type="SUPFAM" id="SSF55874">
    <property type="entry name" value="ATPase domain of HSP90 chaperone/DNA topoisomerase II/histidine kinase"/>
    <property type="match status" value="1"/>
</dbReference>
<dbReference type="InterPro" id="IPR039379">
    <property type="entry name" value="Protoglobin_sensor_dom"/>
</dbReference>
<dbReference type="GO" id="GO:0004673">
    <property type="term" value="F:protein histidine kinase activity"/>
    <property type="evidence" value="ECO:0007669"/>
    <property type="project" value="UniProtKB-EC"/>
</dbReference>
<evidence type="ECO:0000256" key="3">
    <source>
        <dbReference type="SAM" id="MobiDB-lite"/>
    </source>
</evidence>
<name>A0A5C5VE86_9BACT</name>
<dbReference type="CDD" id="cd00130">
    <property type="entry name" value="PAS"/>
    <property type="match status" value="1"/>
</dbReference>
<dbReference type="SMART" id="SM00421">
    <property type="entry name" value="HTH_LUXR"/>
    <property type="match status" value="1"/>
</dbReference>
<dbReference type="PROSITE" id="PS50043">
    <property type="entry name" value="HTH_LUXR_2"/>
    <property type="match status" value="1"/>
</dbReference>
<dbReference type="PANTHER" id="PTHR43065">
    <property type="entry name" value="SENSOR HISTIDINE KINASE"/>
    <property type="match status" value="1"/>
</dbReference>
<dbReference type="InterPro" id="IPR004358">
    <property type="entry name" value="Sig_transdc_His_kin-like_C"/>
</dbReference>
<dbReference type="RefSeq" id="WP_146562530.1">
    <property type="nucleotide sequence ID" value="NZ_SIHJ01000001.1"/>
</dbReference>
<dbReference type="SUPFAM" id="SSF52172">
    <property type="entry name" value="CheY-like"/>
    <property type="match status" value="1"/>
</dbReference>
<dbReference type="CDD" id="cd00075">
    <property type="entry name" value="HATPase"/>
    <property type="match status" value="1"/>
</dbReference>
<reference evidence="6 7" key="1">
    <citation type="submission" date="2019-02" db="EMBL/GenBank/DDBJ databases">
        <title>Deep-cultivation of Planctomycetes and their phenomic and genomic characterization uncovers novel biology.</title>
        <authorList>
            <person name="Wiegand S."/>
            <person name="Jogler M."/>
            <person name="Boedeker C."/>
            <person name="Pinto D."/>
            <person name="Vollmers J."/>
            <person name="Rivas-Marin E."/>
            <person name="Kohn T."/>
            <person name="Peeters S.H."/>
            <person name="Heuer A."/>
            <person name="Rast P."/>
            <person name="Oberbeckmann S."/>
            <person name="Bunk B."/>
            <person name="Jeske O."/>
            <person name="Meyerdierks A."/>
            <person name="Storesund J.E."/>
            <person name="Kallscheuer N."/>
            <person name="Luecker S."/>
            <person name="Lage O.M."/>
            <person name="Pohl T."/>
            <person name="Merkel B.J."/>
            <person name="Hornburger P."/>
            <person name="Mueller R.-W."/>
            <person name="Bruemmer F."/>
            <person name="Labrenz M."/>
            <person name="Spormann A.M."/>
            <person name="Op Den Camp H."/>
            <person name="Overmann J."/>
            <person name="Amann R."/>
            <person name="Jetten M.S.M."/>
            <person name="Mascher T."/>
            <person name="Medema M.H."/>
            <person name="Devos D.P."/>
            <person name="Kaster A.-K."/>
            <person name="Ovreas L."/>
            <person name="Rohde M."/>
            <person name="Galperin M.Y."/>
            <person name="Jogler C."/>
        </authorList>
    </citation>
    <scope>NUCLEOTIDE SEQUENCE [LARGE SCALE GENOMIC DNA]</scope>
    <source>
        <strain evidence="6 7">KOR34</strain>
    </source>
</reference>
<dbReference type="CDD" id="cd01068">
    <property type="entry name" value="globin_sensor"/>
    <property type="match status" value="2"/>
</dbReference>
<dbReference type="InterPro" id="IPR000792">
    <property type="entry name" value="Tscrpt_reg_LuxR_C"/>
</dbReference>
<dbReference type="GO" id="GO:0020037">
    <property type="term" value="F:heme binding"/>
    <property type="evidence" value="ECO:0007669"/>
    <property type="project" value="InterPro"/>
</dbReference>
<dbReference type="SUPFAM" id="SSF55785">
    <property type="entry name" value="PYP-like sensor domain (PAS domain)"/>
    <property type="match status" value="1"/>
</dbReference>
<dbReference type="GO" id="GO:0019825">
    <property type="term" value="F:oxygen binding"/>
    <property type="evidence" value="ECO:0007669"/>
    <property type="project" value="InterPro"/>
</dbReference>
<dbReference type="InterPro" id="IPR003594">
    <property type="entry name" value="HATPase_dom"/>
</dbReference>
<dbReference type="InterPro" id="IPR036890">
    <property type="entry name" value="HATPase_C_sf"/>
</dbReference>
<dbReference type="GO" id="GO:0006355">
    <property type="term" value="P:regulation of DNA-templated transcription"/>
    <property type="evidence" value="ECO:0007669"/>
    <property type="project" value="InterPro"/>
</dbReference>
<organism evidence="6 7">
    <name type="scientific">Posidoniimonas corsicana</name>
    <dbReference type="NCBI Taxonomy" id="1938618"/>
    <lineage>
        <taxon>Bacteria</taxon>
        <taxon>Pseudomonadati</taxon>
        <taxon>Planctomycetota</taxon>
        <taxon>Planctomycetia</taxon>
        <taxon>Pirellulales</taxon>
        <taxon>Lacipirellulaceae</taxon>
        <taxon>Posidoniimonas</taxon>
    </lineage>
</organism>
<dbReference type="GO" id="GO:0003677">
    <property type="term" value="F:DNA binding"/>
    <property type="evidence" value="ECO:0007669"/>
    <property type="project" value="InterPro"/>
</dbReference>
<feature type="region of interest" description="Disordered" evidence="3">
    <location>
        <begin position="178"/>
        <end position="203"/>
    </location>
</feature>
<dbReference type="InterPro" id="IPR044398">
    <property type="entry name" value="Globin-sensor_dom"/>
</dbReference>
<dbReference type="CDD" id="cd06170">
    <property type="entry name" value="LuxR_C_like"/>
    <property type="match status" value="1"/>
</dbReference>
<dbReference type="PROSITE" id="PS50109">
    <property type="entry name" value="HIS_KIN"/>
    <property type="match status" value="1"/>
</dbReference>
<dbReference type="InterPro" id="IPR035965">
    <property type="entry name" value="PAS-like_dom_sf"/>
</dbReference>
<keyword evidence="7" id="KW-1185">Reference proteome</keyword>
<dbReference type="Pfam" id="PF13188">
    <property type="entry name" value="PAS_8"/>
    <property type="match status" value="1"/>
</dbReference>
<dbReference type="InterPro" id="IPR012292">
    <property type="entry name" value="Globin/Proto"/>
</dbReference>
<evidence type="ECO:0000259" key="4">
    <source>
        <dbReference type="PROSITE" id="PS50043"/>
    </source>
</evidence>
<dbReference type="InterPro" id="IPR016032">
    <property type="entry name" value="Sig_transdc_resp-reg_C-effctor"/>
</dbReference>